<dbReference type="InterPro" id="IPR010989">
    <property type="entry name" value="SNARE"/>
</dbReference>
<evidence type="ECO:0000259" key="11">
    <source>
        <dbReference type="Pfam" id="PF05008"/>
    </source>
</evidence>
<evidence type="ECO:0000256" key="2">
    <source>
        <dbReference type="ARBA" id="ARBA00022448"/>
    </source>
</evidence>
<dbReference type="GO" id="GO:0006906">
    <property type="term" value="P:vesicle fusion"/>
    <property type="evidence" value="ECO:0007669"/>
    <property type="project" value="TreeGrafter"/>
</dbReference>
<dbReference type="GO" id="GO:0000149">
    <property type="term" value="F:SNARE binding"/>
    <property type="evidence" value="ECO:0007669"/>
    <property type="project" value="TreeGrafter"/>
</dbReference>
<dbReference type="AlphaFoldDB" id="A0A7J6G8N9"/>
<dbReference type="FunFam" id="1.20.58.400:FF:000001">
    <property type="entry name" value="Vesicle transport through interaction with t-SNAREs homolog 1A"/>
    <property type="match status" value="1"/>
</dbReference>
<feature type="compositionally biased region" description="Basic residues" evidence="10">
    <location>
        <begin position="265"/>
        <end position="274"/>
    </location>
</feature>
<dbReference type="PANTHER" id="PTHR21230:SF67">
    <property type="entry name" value="VESICLE TRANSPORT V-SNARE 11-RELATED"/>
    <property type="match status" value="1"/>
</dbReference>
<evidence type="ECO:0000256" key="6">
    <source>
        <dbReference type="ARBA" id="ARBA00023054"/>
    </source>
</evidence>
<gene>
    <name evidence="12" type="ORF">F8388_013512</name>
</gene>
<evidence type="ECO:0000256" key="8">
    <source>
        <dbReference type="ARBA" id="ARBA00046280"/>
    </source>
</evidence>
<evidence type="ECO:0000313" key="12">
    <source>
        <dbReference type="EMBL" id="KAF4379294.1"/>
    </source>
</evidence>
<keyword evidence="3" id="KW-0812">Transmembrane</keyword>
<reference evidence="12 13" key="1">
    <citation type="journal article" date="2020" name="bioRxiv">
        <title>Sequence and annotation of 42 cannabis genomes reveals extensive copy number variation in cannabinoid synthesis and pathogen resistance genes.</title>
        <authorList>
            <person name="Mckernan K.J."/>
            <person name="Helbert Y."/>
            <person name="Kane L.T."/>
            <person name="Ebling H."/>
            <person name="Zhang L."/>
            <person name="Liu B."/>
            <person name="Eaton Z."/>
            <person name="Mclaughlin S."/>
            <person name="Kingan S."/>
            <person name="Baybayan P."/>
            <person name="Concepcion G."/>
            <person name="Jordan M."/>
            <person name="Riva A."/>
            <person name="Barbazuk W."/>
            <person name="Harkins T."/>
        </authorList>
    </citation>
    <scope>NUCLEOTIDE SEQUENCE [LARGE SCALE GENOMIC DNA]</scope>
    <source>
        <strain evidence="13">cv. Jamaican Lion 4</strain>
        <tissue evidence="12">Leaf</tissue>
    </source>
</reference>
<dbReference type="InterPro" id="IPR038407">
    <property type="entry name" value="v-SNARE_N_sf"/>
</dbReference>
<comment type="subcellular location">
    <subcellularLocation>
        <location evidence="8">Endomembrane system</location>
        <topology evidence="8">Single-pass type IV membrane protein</topology>
    </subcellularLocation>
</comment>
<dbReference type="PANTHER" id="PTHR21230">
    <property type="entry name" value="VESICLE TRANSPORT V-SNARE PROTEIN VTI1-RELATED"/>
    <property type="match status" value="1"/>
</dbReference>
<protein>
    <recommendedName>
        <fullName evidence="11">Vesicle transport v-SNARE N-terminal domain-containing protein</fullName>
    </recommendedName>
</protein>
<evidence type="ECO:0000256" key="10">
    <source>
        <dbReference type="SAM" id="MobiDB-lite"/>
    </source>
</evidence>
<evidence type="ECO:0000256" key="9">
    <source>
        <dbReference type="SAM" id="Coils"/>
    </source>
</evidence>
<dbReference type="InterPro" id="IPR007705">
    <property type="entry name" value="Vesicle_trsprt_v-SNARE_N"/>
</dbReference>
<dbReference type="GO" id="GO:0005794">
    <property type="term" value="C:Golgi apparatus"/>
    <property type="evidence" value="ECO:0007669"/>
    <property type="project" value="TreeGrafter"/>
</dbReference>
<evidence type="ECO:0000256" key="5">
    <source>
        <dbReference type="ARBA" id="ARBA00022989"/>
    </source>
</evidence>
<dbReference type="EMBL" id="JAATIP010000069">
    <property type="protein sequence ID" value="KAF4379294.1"/>
    <property type="molecule type" value="Genomic_DNA"/>
</dbReference>
<comment type="similarity">
    <text evidence="1">Belongs to the VTI1 family.</text>
</comment>
<evidence type="ECO:0000256" key="1">
    <source>
        <dbReference type="ARBA" id="ARBA00006108"/>
    </source>
</evidence>
<dbReference type="GO" id="GO:0005484">
    <property type="term" value="F:SNAP receptor activity"/>
    <property type="evidence" value="ECO:0007669"/>
    <property type="project" value="TreeGrafter"/>
</dbReference>
<organism evidence="12 13">
    <name type="scientific">Cannabis sativa</name>
    <name type="common">Hemp</name>
    <name type="synonym">Marijuana</name>
    <dbReference type="NCBI Taxonomy" id="3483"/>
    <lineage>
        <taxon>Eukaryota</taxon>
        <taxon>Viridiplantae</taxon>
        <taxon>Streptophyta</taxon>
        <taxon>Embryophyta</taxon>
        <taxon>Tracheophyta</taxon>
        <taxon>Spermatophyta</taxon>
        <taxon>Magnoliopsida</taxon>
        <taxon>eudicotyledons</taxon>
        <taxon>Gunneridae</taxon>
        <taxon>Pentapetalae</taxon>
        <taxon>rosids</taxon>
        <taxon>fabids</taxon>
        <taxon>Rosales</taxon>
        <taxon>Cannabaceae</taxon>
        <taxon>Cannabis</taxon>
    </lineage>
</organism>
<sequence>MVIPMYYVAGANAGSLFEERFGDWFSLSKETPVVMQTVESEMMGVEAVIVPAIIALLHTREAEDNVAGAKEKEPLAEDNVAGAKEKEPLIPLEEFQKLYKYSQTARSARRPPLPSLLVASSLSSLLPSSTVAAAQPQAINDSTPRLPSPLPASVDERQYCELSANLSKKCTSAGTLDGERKKQKISEIKTKIDEAESLIQKMDLEARALQPNVKVVLLAKLREYKSDLNNLKTEVKRLVSGNLNASARDELLESGMANTLTQPKPPKKPHKTAP</sequence>
<dbReference type="Proteomes" id="UP000525078">
    <property type="component" value="Unassembled WGS sequence"/>
</dbReference>
<dbReference type="GO" id="GO:0006886">
    <property type="term" value="P:intracellular protein transport"/>
    <property type="evidence" value="ECO:0007669"/>
    <property type="project" value="InterPro"/>
</dbReference>
<keyword evidence="4" id="KW-0653">Protein transport</keyword>
<keyword evidence="7" id="KW-0472">Membrane</keyword>
<evidence type="ECO:0000256" key="7">
    <source>
        <dbReference type="ARBA" id="ARBA00023136"/>
    </source>
</evidence>
<dbReference type="Gene3D" id="1.20.58.400">
    <property type="entry name" value="t-snare proteins"/>
    <property type="match status" value="1"/>
</dbReference>
<dbReference type="Pfam" id="PF05008">
    <property type="entry name" value="V-SNARE"/>
    <property type="match status" value="1"/>
</dbReference>
<keyword evidence="2" id="KW-0813">Transport</keyword>
<evidence type="ECO:0000313" key="13">
    <source>
        <dbReference type="Proteomes" id="UP000525078"/>
    </source>
</evidence>
<keyword evidence="5" id="KW-1133">Transmembrane helix</keyword>
<keyword evidence="6 9" id="KW-0175">Coiled coil</keyword>
<feature type="region of interest" description="Disordered" evidence="10">
    <location>
        <begin position="250"/>
        <end position="274"/>
    </location>
</feature>
<dbReference type="GO" id="GO:0012507">
    <property type="term" value="C:ER to Golgi transport vesicle membrane"/>
    <property type="evidence" value="ECO:0007669"/>
    <property type="project" value="TreeGrafter"/>
</dbReference>
<accession>A0A7J6G8N9</accession>
<name>A0A7J6G8N9_CANSA</name>
<evidence type="ECO:0000256" key="4">
    <source>
        <dbReference type="ARBA" id="ARBA00022927"/>
    </source>
</evidence>
<dbReference type="SUPFAM" id="SSF47661">
    <property type="entry name" value="t-snare proteins"/>
    <property type="match status" value="1"/>
</dbReference>
<dbReference type="GO" id="GO:0031902">
    <property type="term" value="C:late endosome membrane"/>
    <property type="evidence" value="ECO:0007669"/>
    <property type="project" value="TreeGrafter"/>
</dbReference>
<feature type="domain" description="Vesicle transport v-SNARE N-terminal" evidence="11">
    <location>
        <begin position="156"/>
        <end position="238"/>
    </location>
</feature>
<dbReference type="GO" id="GO:0005789">
    <property type="term" value="C:endoplasmic reticulum membrane"/>
    <property type="evidence" value="ECO:0007669"/>
    <property type="project" value="TreeGrafter"/>
</dbReference>
<proteinExistence type="inferred from homology"/>
<feature type="coiled-coil region" evidence="9">
    <location>
        <begin position="178"/>
        <end position="241"/>
    </location>
</feature>
<evidence type="ECO:0000256" key="3">
    <source>
        <dbReference type="ARBA" id="ARBA00022692"/>
    </source>
</evidence>
<comment type="caution">
    <text evidence="12">The sequence shown here is derived from an EMBL/GenBank/DDBJ whole genome shotgun (WGS) entry which is preliminary data.</text>
</comment>
<dbReference type="GO" id="GO:0031201">
    <property type="term" value="C:SNARE complex"/>
    <property type="evidence" value="ECO:0007669"/>
    <property type="project" value="TreeGrafter"/>
</dbReference>